<evidence type="ECO:0000256" key="1">
    <source>
        <dbReference type="SAM" id="Coils"/>
    </source>
</evidence>
<dbReference type="InterPro" id="IPR021104">
    <property type="entry name" value="KfrA_DNA-bd_N"/>
</dbReference>
<dbReference type="RefSeq" id="WP_262567562.1">
    <property type="nucleotide sequence ID" value="NZ_JAPFCC010000001.1"/>
</dbReference>
<name>A0ABT3MTA6_9GAMM</name>
<comment type="caution">
    <text evidence="3">The sequence shown here is derived from an EMBL/GenBank/DDBJ whole genome shotgun (WGS) entry which is preliminary data.</text>
</comment>
<feature type="coiled-coil region" evidence="1">
    <location>
        <begin position="296"/>
        <end position="337"/>
    </location>
</feature>
<evidence type="ECO:0000259" key="2">
    <source>
        <dbReference type="Pfam" id="PF11740"/>
    </source>
</evidence>
<sequence>MSETNKDLQRRELVFRVLDDLKQSGERINADKVARLAQMGKQTVLPYYNEWRFLDDSEKEVDTDLPADLVRVLKRGLVQWKHEATEEQRSLQEEANQEIDNLQEMNRQLSEERLTFKERNEHLTDENKKLQERITELQTANTSLEKQQIALTEKLNNEAHKSEALTEQIEQAKKDHADALKAQERQLDNKHDAQMNHWMKVVDDERRLRADIELQLKQEKENQYKLEKERNEIQYRLESKSRAHLEACEERNHLRQQNNQLAASRHLLESVQQLINSNEGEVLSDITRLKEISVNSERQESELSSANLQIQQLQEKLEQSEQIAIQLHQLEKELEKERGFSEALKLSLSQQASQDSKNK</sequence>
<organism evidence="3 4">
    <name type="scientific">Endozoicomonas gorgoniicola</name>
    <dbReference type="NCBI Taxonomy" id="1234144"/>
    <lineage>
        <taxon>Bacteria</taxon>
        <taxon>Pseudomonadati</taxon>
        <taxon>Pseudomonadota</taxon>
        <taxon>Gammaproteobacteria</taxon>
        <taxon>Oceanospirillales</taxon>
        <taxon>Endozoicomonadaceae</taxon>
        <taxon>Endozoicomonas</taxon>
    </lineage>
</organism>
<proteinExistence type="predicted"/>
<dbReference type="Proteomes" id="UP001209854">
    <property type="component" value="Unassembled WGS sequence"/>
</dbReference>
<feature type="domain" description="KfrA N-terminal DNA-binding" evidence="2">
    <location>
        <begin position="11"/>
        <end position="113"/>
    </location>
</feature>
<keyword evidence="4" id="KW-1185">Reference proteome</keyword>
<reference evidence="3 4" key="1">
    <citation type="submission" date="2022-10" db="EMBL/GenBank/DDBJ databases">
        <title>High-quality genome sequences of two octocoral-associated bacteria, Endozoicomonas euniceicola EF212 and Endozoicomonas gorgoniicola PS125.</title>
        <authorList>
            <person name="Chiou Y.-J."/>
            <person name="Chen Y.-H."/>
        </authorList>
    </citation>
    <scope>NUCLEOTIDE SEQUENCE [LARGE SCALE GENOMIC DNA]</scope>
    <source>
        <strain evidence="3 4">PS125</strain>
    </source>
</reference>
<feature type="coiled-coil region" evidence="1">
    <location>
        <begin position="81"/>
        <end position="229"/>
    </location>
</feature>
<gene>
    <name evidence="3" type="ORF">NX722_08090</name>
</gene>
<keyword evidence="1" id="KW-0175">Coiled coil</keyword>
<protein>
    <recommendedName>
        <fullName evidence="2">KfrA N-terminal DNA-binding domain-containing protein</fullName>
    </recommendedName>
</protein>
<dbReference type="Pfam" id="PF11740">
    <property type="entry name" value="KfrA_N"/>
    <property type="match status" value="1"/>
</dbReference>
<dbReference type="EMBL" id="JAPFCC010000001">
    <property type="protein sequence ID" value="MCW7552610.1"/>
    <property type="molecule type" value="Genomic_DNA"/>
</dbReference>
<evidence type="ECO:0000313" key="3">
    <source>
        <dbReference type="EMBL" id="MCW7552610.1"/>
    </source>
</evidence>
<evidence type="ECO:0000313" key="4">
    <source>
        <dbReference type="Proteomes" id="UP001209854"/>
    </source>
</evidence>
<accession>A0ABT3MTA6</accession>